<keyword evidence="7 8" id="KW-0472">Membrane</keyword>
<sequence>MVLREHKHEDFYIKVDNRWILVDEKLLSSHPGGSAMLTYKNLDATTVFHTFHANSKPAYKMLKDVFVEQEGKVEVPQDLLKIKEDHLVPGVDDVNMGQYNLTEEEVQKMCKSFDQLRFKVRQAGLLNGNTSFFARKFCEAVLLIGLALSLQYNTYYVCSALCMGLAWQQLGWMIHEYCHHQHFKDHDWNDGMSYIVGNLMQGFSSGGGRSSIMSTMLLLMLSAETVTWTCFPLGHKDGESLLIYLIPFQHLYWTLALPLLRLSWLVQSIVFVSQMQNNFYEIYRRRAKVEQLTLAMHWSLVALQYYFLPNFQTRLMYFAISQLFAGFLIGHVVTYNHYSTDKFPHNAKILENYACLQLYTTRNMRSGIFIDWLWGGLNYQIEHHLFPTMPRNNLKAVMPMIKEFCAENNLPYMVDDYFTGWKHEIEQFQKVARVASKLLKKST</sequence>
<dbReference type="GO" id="GO:0006629">
    <property type="term" value="P:lipid metabolic process"/>
    <property type="evidence" value="ECO:0007669"/>
    <property type="project" value="UniProtKB-KW"/>
</dbReference>
<evidence type="ECO:0000259" key="9">
    <source>
        <dbReference type="Pfam" id="PF00487"/>
    </source>
</evidence>
<keyword evidence="6" id="KW-0443">Lipid metabolism</keyword>
<dbReference type="InterPro" id="IPR036400">
    <property type="entry name" value="Cyt_B5-like_heme/steroid_sf"/>
</dbReference>
<evidence type="ECO:0000256" key="6">
    <source>
        <dbReference type="ARBA" id="ARBA00023098"/>
    </source>
</evidence>
<reference evidence="11" key="1">
    <citation type="submission" date="2022-11" db="UniProtKB">
        <authorList>
            <consortium name="WormBaseParasite"/>
        </authorList>
    </citation>
    <scope>IDENTIFICATION</scope>
</reference>
<dbReference type="InterPro" id="IPR012171">
    <property type="entry name" value="Fatty_acid_desaturase"/>
</dbReference>
<dbReference type="PIRSF" id="PIRSF015921">
    <property type="entry name" value="FA_sphinglp_des"/>
    <property type="match status" value="1"/>
</dbReference>
<dbReference type="PANTHER" id="PTHR19353">
    <property type="entry name" value="FATTY ACID DESATURASE 2"/>
    <property type="match status" value="1"/>
</dbReference>
<keyword evidence="4 8" id="KW-1133">Transmembrane helix</keyword>
<evidence type="ECO:0000256" key="4">
    <source>
        <dbReference type="ARBA" id="ARBA00022989"/>
    </source>
</evidence>
<feature type="domain" description="Fatty acid desaturase" evidence="9">
    <location>
        <begin position="160"/>
        <end position="413"/>
    </location>
</feature>
<evidence type="ECO:0000256" key="5">
    <source>
        <dbReference type="ARBA" id="ARBA00023002"/>
    </source>
</evidence>
<dbReference type="CDD" id="cd03506">
    <property type="entry name" value="Delta6-FADS-like"/>
    <property type="match status" value="1"/>
</dbReference>
<feature type="transmembrane region" description="Helical" evidence="8">
    <location>
        <begin position="315"/>
        <end position="335"/>
    </location>
</feature>
<feature type="transmembrane region" description="Helical" evidence="8">
    <location>
        <begin position="292"/>
        <end position="309"/>
    </location>
</feature>
<organism evidence="10 11">
    <name type="scientific">Ditylenchus dipsaci</name>
    <dbReference type="NCBI Taxonomy" id="166011"/>
    <lineage>
        <taxon>Eukaryota</taxon>
        <taxon>Metazoa</taxon>
        <taxon>Ecdysozoa</taxon>
        <taxon>Nematoda</taxon>
        <taxon>Chromadorea</taxon>
        <taxon>Rhabditida</taxon>
        <taxon>Tylenchina</taxon>
        <taxon>Tylenchomorpha</taxon>
        <taxon>Sphaerularioidea</taxon>
        <taxon>Anguinidae</taxon>
        <taxon>Anguininae</taxon>
        <taxon>Ditylenchus</taxon>
    </lineage>
</organism>
<keyword evidence="3 8" id="KW-0812">Transmembrane</keyword>
<dbReference type="SUPFAM" id="SSF55856">
    <property type="entry name" value="Cytochrome b5-like heme/steroid binding domain"/>
    <property type="match status" value="1"/>
</dbReference>
<name>A0A915EN69_9BILA</name>
<evidence type="ECO:0000256" key="7">
    <source>
        <dbReference type="ARBA" id="ARBA00023136"/>
    </source>
</evidence>
<dbReference type="GO" id="GO:0016020">
    <property type="term" value="C:membrane"/>
    <property type="evidence" value="ECO:0007669"/>
    <property type="project" value="UniProtKB-SubCell"/>
</dbReference>
<keyword evidence="10" id="KW-1185">Reference proteome</keyword>
<keyword evidence="5" id="KW-0560">Oxidoreductase</keyword>
<feature type="transmembrane region" description="Helical" evidence="8">
    <location>
        <begin position="251"/>
        <end position="272"/>
    </location>
</feature>
<dbReference type="GO" id="GO:0016717">
    <property type="term" value="F:oxidoreductase activity, acting on paired donors, with oxidation of a pair of donors resulting in the reduction of molecular oxygen to two molecules of water"/>
    <property type="evidence" value="ECO:0007669"/>
    <property type="project" value="TreeGrafter"/>
</dbReference>
<accession>A0A915EN69</accession>
<evidence type="ECO:0000256" key="3">
    <source>
        <dbReference type="ARBA" id="ARBA00022692"/>
    </source>
</evidence>
<protein>
    <submittedName>
        <fullName evidence="11">Fatty acid desaturase domain-containing protein</fullName>
    </submittedName>
</protein>
<dbReference type="Pfam" id="PF00487">
    <property type="entry name" value="FA_desaturase"/>
    <property type="match status" value="1"/>
</dbReference>
<dbReference type="AlphaFoldDB" id="A0A915EN69"/>
<comment type="similarity">
    <text evidence="2">Belongs to the fatty acid desaturase type 1 family.</text>
</comment>
<comment type="subcellular location">
    <subcellularLocation>
        <location evidence="1">Membrane</location>
        <topology evidence="1">Multi-pass membrane protein</topology>
    </subcellularLocation>
</comment>
<evidence type="ECO:0000313" key="10">
    <source>
        <dbReference type="Proteomes" id="UP000887574"/>
    </source>
</evidence>
<proteinExistence type="inferred from homology"/>
<dbReference type="WBParaSite" id="jg8027">
    <property type="protein sequence ID" value="jg8027"/>
    <property type="gene ID" value="jg8027"/>
</dbReference>
<dbReference type="Proteomes" id="UP000887574">
    <property type="component" value="Unplaced"/>
</dbReference>
<evidence type="ECO:0000256" key="8">
    <source>
        <dbReference type="SAM" id="Phobius"/>
    </source>
</evidence>
<evidence type="ECO:0000313" key="11">
    <source>
        <dbReference type="WBParaSite" id="jg8027"/>
    </source>
</evidence>
<dbReference type="InterPro" id="IPR005804">
    <property type="entry name" value="FA_desaturase_dom"/>
</dbReference>
<evidence type="ECO:0000256" key="1">
    <source>
        <dbReference type="ARBA" id="ARBA00004141"/>
    </source>
</evidence>
<dbReference type="PANTHER" id="PTHR19353:SF88">
    <property type="entry name" value="DELTA(5) FATTY ACID DESATURASE FAT-4"/>
    <property type="match status" value="1"/>
</dbReference>
<dbReference type="Gene3D" id="3.10.120.10">
    <property type="entry name" value="Cytochrome b5-like heme/steroid binding domain"/>
    <property type="match status" value="1"/>
</dbReference>
<evidence type="ECO:0000256" key="2">
    <source>
        <dbReference type="ARBA" id="ARBA00009295"/>
    </source>
</evidence>